<dbReference type="OrthoDB" id="2446106at2759"/>
<name>A0A9N9E2M9_9GLOM</name>
<organism evidence="2 3">
    <name type="scientific">Racocetra fulgida</name>
    <dbReference type="NCBI Taxonomy" id="60492"/>
    <lineage>
        <taxon>Eukaryota</taxon>
        <taxon>Fungi</taxon>
        <taxon>Fungi incertae sedis</taxon>
        <taxon>Mucoromycota</taxon>
        <taxon>Glomeromycotina</taxon>
        <taxon>Glomeromycetes</taxon>
        <taxon>Diversisporales</taxon>
        <taxon>Gigasporaceae</taxon>
        <taxon>Racocetra</taxon>
    </lineage>
</organism>
<comment type="caution">
    <text evidence="2">The sequence shown here is derived from an EMBL/GenBank/DDBJ whole genome shotgun (WGS) entry which is preliminary data.</text>
</comment>
<gene>
    <name evidence="2" type="ORF">RFULGI_LOCUS8712</name>
</gene>
<feature type="region of interest" description="Disordered" evidence="1">
    <location>
        <begin position="117"/>
        <end position="142"/>
    </location>
</feature>
<feature type="non-terminal residue" evidence="2">
    <location>
        <position position="170"/>
    </location>
</feature>
<feature type="compositionally biased region" description="Basic and acidic residues" evidence="1">
    <location>
        <begin position="123"/>
        <end position="136"/>
    </location>
</feature>
<dbReference type="InterPro" id="IPR035979">
    <property type="entry name" value="RBD_domain_sf"/>
</dbReference>
<dbReference type="GO" id="GO:0003676">
    <property type="term" value="F:nucleic acid binding"/>
    <property type="evidence" value="ECO:0007669"/>
    <property type="project" value="InterPro"/>
</dbReference>
<dbReference type="EMBL" id="CAJVPZ010014415">
    <property type="protein sequence ID" value="CAG8657453.1"/>
    <property type="molecule type" value="Genomic_DNA"/>
</dbReference>
<accession>A0A9N9E2M9</accession>
<protein>
    <submittedName>
        <fullName evidence="2">10406_t:CDS:1</fullName>
    </submittedName>
</protein>
<evidence type="ECO:0000256" key="1">
    <source>
        <dbReference type="SAM" id="MobiDB-lite"/>
    </source>
</evidence>
<proteinExistence type="predicted"/>
<reference evidence="2" key="1">
    <citation type="submission" date="2021-06" db="EMBL/GenBank/DDBJ databases">
        <authorList>
            <person name="Kallberg Y."/>
            <person name="Tangrot J."/>
            <person name="Rosling A."/>
        </authorList>
    </citation>
    <scope>NUCLEOTIDE SEQUENCE</scope>
    <source>
        <strain evidence="2">IN212</strain>
    </source>
</reference>
<feature type="non-terminal residue" evidence="2">
    <location>
        <position position="1"/>
    </location>
</feature>
<dbReference type="SUPFAM" id="SSF54928">
    <property type="entry name" value="RNA-binding domain, RBD"/>
    <property type="match status" value="1"/>
</dbReference>
<sequence length="170" mass="19286">SKEQGRLRVEEVKSRANAATNKQFAHVDLKTESAMNKPLKLNGESQEQGKLRVFEGKSRADVIKAAKYTVFIAWTGSMTQDGLKSLFGIDEIRYLPNKQFAHVDLKTEAAKKKALKLNGESQEQGKLRVEEGKPRNTEYNGHHKSIYGISRNELAEGRRAWQEYSHLQTI</sequence>
<evidence type="ECO:0000313" key="2">
    <source>
        <dbReference type="EMBL" id="CAG8657453.1"/>
    </source>
</evidence>
<evidence type="ECO:0000313" key="3">
    <source>
        <dbReference type="Proteomes" id="UP000789396"/>
    </source>
</evidence>
<dbReference type="Proteomes" id="UP000789396">
    <property type="component" value="Unassembled WGS sequence"/>
</dbReference>
<dbReference type="AlphaFoldDB" id="A0A9N9E2M9"/>
<keyword evidence="3" id="KW-1185">Reference proteome</keyword>